<dbReference type="AlphaFoldDB" id="Q2LR81"/>
<dbReference type="EMBL" id="CP000252">
    <property type="protein sequence ID" value="ABC76592.1"/>
    <property type="molecule type" value="Genomic_DNA"/>
</dbReference>
<dbReference type="STRING" id="56780.SYN_02451"/>
<dbReference type="Proteomes" id="UP000001933">
    <property type="component" value="Chromosome"/>
</dbReference>
<gene>
    <name evidence="1" type="ORF">SYN_02451</name>
</gene>
<reference evidence="1 2" key="1">
    <citation type="journal article" date="2007" name="Proc. Natl. Acad. Sci. U.S.A.">
        <title>The genome of Syntrophus aciditrophicus: life at the thermodynamic limit of microbial growth.</title>
        <authorList>
            <person name="McInerney M.J."/>
            <person name="Rohlin L."/>
            <person name="Mouttaki H."/>
            <person name="Kim U."/>
            <person name="Krupp R.S."/>
            <person name="Rios-Hernandez L."/>
            <person name="Sieber J."/>
            <person name="Struchtemeyer C.G."/>
            <person name="Bhattacharyya A."/>
            <person name="Campbell J.W."/>
            <person name="Gunsalus R.P."/>
        </authorList>
    </citation>
    <scope>NUCLEOTIDE SEQUENCE [LARGE SCALE GENOMIC DNA]</scope>
    <source>
        <strain evidence="1 2">SB</strain>
    </source>
</reference>
<proteinExistence type="predicted"/>
<dbReference type="KEGG" id="sat:SYN_02451"/>
<dbReference type="HOGENOM" id="CLU_093384_0_0_7"/>
<evidence type="ECO:0000313" key="1">
    <source>
        <dbReference type="EMBL" id="ABC76592.1"/>
    </source>
</evidence>
<evidence type="ECO:0000313" key="2">
    <source>
        <dbReference type="Proteomes" id="UP000001933"/>
    </source>
</evidence>
<sequence length="300" mass="34718">MKSILLASLCLTCKFIPHIVPFIMQTEKAKSDCSFIHLCQPDLCKSCGACCGLYNYADSGREALVRRLRWRTALFHEIVKDSENLEHFSNLIRGTEDQTRRYEVIYCCEYLGFLDPAEKRVGCLLHPLQNQGRDLRGVSFYGQELCDGHFCPSYHYLSSEEKRTLIAVIDDWYLYGLCVTDIDLVKAYFRLVSDGLFATPRPEKIKMEPMRSLVLKFFELKLVWPYRDPAVNRLGKYYFDGAQYMIDRIDYEALGCEKSRFDPIFLSLSSRFKSREELLAAEKIIQGHVDAFIEAYSSCS</sequence>
<keyword evidence="2" id="KW-1185">Reference proteome</keyword>
<dbReference type="eggNOG" id="ENOG5032QH6">
    <property type="taxonomic scope" value="Bacteria"/>
</dbReference>
<accession>Q2LR81</accession>
<organism evidence="1 2">
    <name type="scientific">Syntrophus aciditrophicus (strain SB)</name>
    <dbReference type="NCBI Taxonomy" id="56780"/>
    <lineage>
        <taxon>Bacteria</taxon>
        <taxon>Pseudomonadati</taxon>
        <taxon>Thermodesulfobacteriota</taxon>
        <taxon>Syntrophia</taxon>
        <taxon>Syntrophales</taxon>
        <taxon>Syntrophaceae</taxon>
        <taxon>Syntrophus</taxon>
    </lineage>
</organism>
<dbReference type="InParanoid" id="Q2LR81"/>
<name>Q2LR81_SYNAS</name>
<protein>
    <submittedName>
        <fullName evidence="1">Hypothetical cytosolic protein</fullName>
    </submittedName>
</protein>